<accession>A0ACB8T4Y7</accession>
<sequence>MSILSGALDLIALMAFIILFCAFEHRRKQRSLHYPPGPPRLPIIGNLLDVPKVWSWLVYQEWAKVYGDVTSMQILGQVIVVVNSYAAARDLLEKKAAIYSDRPAVPFFDLMKWSWFIVAAPYTNEWRHRRKILDRGLRPNAIVQHRPMQKQKTHDFLRRLLTRPEELRAHIEHLQGSIIMSLVYGYETQEDNDSYLKTALDANEIGQRAMIPGNAIVNDIPFLARLPEWLPGMGFKAEARVGERLGQKLVNRPFNFVKKSMRDGSARPSITRESLLELEKTDTPKSEDAERAIAEASGSLYMGKLGYFIRRMTVSAILTLFLVFVLYPEMQQRAQAEVDAVIEGQRLPDYCDRPKLPYIEALCKEVLRWRNVAPLGVPHTVTQDDVYDGCFIPKGTIVVTNIWAILHDARVYPEPDLFKPERFLTADGLLRDDPILTSVFGFGKRICPGRHLVENTLFIVAASLLATYSIGKAKDVQGKDIAVEGAYTGGSISFPVDFKCSIIPRSVAAAGLIHANS</sequence>
<dbReference type="Proteomes" id="UP000814140">
    <property type="component" value="Unassembled WGS sequence"/>
</dbReference>
<reference evidence="1" key="2">
    <citation type="journal article" date="2022" name="New Phytol.">
        <title>Evolutionary transition to the ectomycorrhizal habit in the genomes of a hyperdiverse lineage of mushroom-forming fungi.</title>
        <authorList>
            <person name="Looney B."/>
            <person name="Miyauchi S."/>
            <person name="Morin E."/>
            <person name="Drula E."/>
            <person name="Courty P.E."/>
            <person name="Kohler A."/>
            <person name="Kuo A."/>
            <person name="LaButti K."/>
            <person name="Pangilinan J."/>
            <person name="Lipzen A."/>
            <person name="Riley R."/>
            <person name="Andreopoulos W."/>
            <person name="He G."/>
            <person name="Johnson J."/>
            <person name="Nolan M."/>
            <person name="Tritt A."/>
            <person name="Barry K.W."/>
            <person name="Grigoriev I.V."/>
            <person name="Nagy L.G."/>
            <person name="Hibbett D."/>
            <person name="Henrissat B."/>
            <person name="Matheny P.B."/>
            <person name="Labbe J."/>
            <person name="Martin F.M."/>
        </authorList>
    </citation>
    <scope>NUCLEOTIDE SEQUENCE</scope>
    <source>
        <strain evidence="1">HHB10654</strain>
    </source>
</reference>
<dbReference type="EMBL" id="MU277202">
    <property type="protein sequence ID" value="KAI0063532.1"/>
    <property type="molecule type" value="Genomic_DNA"/>
</dbReference>
<proteinExistence type="predicted"/>
<evidence type="ECO:0000313" key="1">
    <source>
        <dbReference type="EMBL" id="KAI0063532.1"/>
    </source>
</evidence>
<keyword evidence="2" id="KW-1185">Reference proteome</keyword>
<organism evidence="1 2">
    <name type="scientific">Artomyces pyxidatus</name>
    <dbReference type="NCBI Taxonomy" id="48021"/>
    <lineage>
        <taxon>Eukaryota</taxon>
        <taxon>Fungi</taxon>
        <taxon>Dikarya</taxon>
        <taxon>Basidiomycota</taxon>
        <taxon>Agaricomycotina</taxon>
        <taxon>Agaricomycetes</taxon>
        <taxon>Russulales</taxon>
        <taxon>Auriscalpiaceae</taxon>
        <taxon>Artomyces</taxon>
    </lineage>
</organism>
<name>A0ACB8T4Y7_9AGAM</name>
<evidence type="ECO:0000313" key="2">
    <source>
        <dbReference type="Proteomes" id="UP000814140"/>
    </source>
</evidence>
<protein>
    <submittedName>
        <fullName evidence="1">Cytochrome P450</fullName>
    </submittedName>
</protein>
<gene>
    <name evidence="1" type="ORF">BV25DRAFT_1869676</name>
</gene>
<reference evidence="1" key="1">
    <citation type="submission" date="2021-03" db="EMBL/GenBank/DDBJ databases">
        <authorList>
            <consortium name="DOE Joint Genome Institute"/>
            <person name="Ahrendt S."/>
            <person name="Looney B.P."/>
            <person name="Miyauchi S."/>
            <person name="Morin E."/>
            <person name="Drula E."/>
            <person name="Courty P.E."/>
            <person name="Chicoki N."/>
            <person name="Fauchery L."/>
            <person name="Kohler A."/>
            <person name="Kuo A."/>
            <person name="Labutti K."/>
            <person name="Pangilinan J."/>
            <person name="Lipzen A."/>
            <person name="Riley R."/>
            <person name="Andreopoulos W."/>
            <person name="He G."/>
            <person name="Johnson J."/>
            <person name="Barry K.W."/>
            <person name="Grigoriev I.V."/>
            <person name="Nagy L."/>
            <person name="Hibbett D."/>
            <person name="Henrissat B."/>
            <person name="Matheny P.B."/>
            <person name="Labbe J."/>
            <person name="Martin F."/>
        </authorList>
    </citation>
    <scope>NUCLEOTIDE SEQUENCE</scope>
    <source>
        <strain evidence="1">HHB10654</strain>
    </source>
</reference>
<comment type="caution">
    <text evidence="1">The sequence shown here is derived from an EMBL/GenBank/DDBJ whole genome shotgun (WGS) entry which is preliminary data.</text>
</comment>